<evidence type="ECO:0000313" key="5">
    <source>
        <dbReference type="Proteomes" id="UP001172457"/>
    </source>
</evidence>
<dbReference type="Pfam" id="PF13963">
    <property type="entry name" value="Transpos_assoc"/>
    <property type="match status" value="1"/>
</dbReference>
<name>A0AA38T2S7_9ASTR</name>
<dbReference type="InterPro" id="IPR029480">
    <property type="entry name" value="Transpos_assoc"/>
</dbReference>
<dbReference type="PANTHER" id="PTHR48258:SF9">
    <property type="entry name" value="OS01G0348150 PROTEIN"/>
    <property type="match status" value="1"/>
</dbReference>
<dbReference type="InterPro" id="IPR004242">
    <property type="entry name" value="Transposase_21"/>
</dbReference>
<sequence length="1090" mass="126143">MDPLKTHEKITIPCPCVSCLNHYSLDVDEVDHHLFSKGIDQTYIKWTKHGEKEDRPTSGHIDVNDGVCIEEFVDFVTDAPEPVETEIPADAPVTIEMVQATEDNFMEDHKKFQELVEDAERPLYKGCPNFTKLSAMIELFNLKTKYGASDKFFNELLVLLKKMLPEGNEMMKSTYEAKKTMKAMGSGYTRIHACVNDCVLYRNDYKDFKVCPMCGKSRWKVDDKTGKLYEGTPAKVLWYFPIIPRMKRLFQSKTIAKDLIWHETTRKKDGILRHPADSQAWREMDHRFPEIANDPRNLRLGISADGVDVNRGNRHHSVWPVLTVIYNLPPWLCMKRKFIMLSLLISGTPCNDIDVFLEPLVDDLQLLFETGVETYDAYMQEMFTLRAVVLWTINDYPALGTLCGCPYSGYRGCVVCRKNTHCVRLPFSGKQSYAGHRRYLPYEHPFRRQKKAFNGKQELDIAPTPMTGEEIYEEVRSIENSWGKGVKGTKVEFPQASTGSGGKIKRIKTKSNVGSKETTYWKKCNIWQRRLRYWRYSSVQHCIDFMHVEKNVCESLIGTLLHMPGKTKDGLEARMDLVHFGLRPELEPKTQGSGTILPAACYTLTKEEKDKFCETLYELRVPQGYCSNFASLVSRKDRKLIGLKSHDYHMLMQQFLPIVIRSIMPKATRYAIIRFCFFFRSISSKEVNVDELDKLQEELCVTLCLLEKYFPPSFFDIMVHLTVHLTREVKLCGPVCFRWMYPFERCMKVIKGHVRNKNKPEGCIAEENIAEETIEYLGEYKRTMKTVGIPPDIHDAFDNGEDATSVNEGKPLSAGNLMQVCPEVLSKAHFYVMQNTPEVEPYIDQHMIFLKEQHPSQRQAWLENEHSKTFGKWLRNQVEKELAVAKESIEETLRWISRGPHTEVMKYNAYHINGYLFRTKSHEGKNYQNSGVSVEATDMHICKEGVSYAQAFYYGVLQEIWVLNYHTRRIPLFKCDWVDNRHGVKKDGLGYTLVELDRLGHKDDPFVLASQARQVFYVKDQLDKKKSIVFRMPPKNYRDAYADVDEEFSTVILPQNDNILPHVDPLDLGKESRDDYFRADCQGITIRKAN</sequence>
<accession>A0AA38T2S7</accession>
<feature type="domain" description="Transposase-associated" evidence="3">
    <location>
        <begin position="8"/>
        <end position="51"/>
    </location>
</feature>
<dbReference type="Proteomes" id="UP001172457">
    <property type="component" value="Chromosome 5"/>
</dbReference>
<evidence type="ECO:0008006" key="6">
    <source>
        <dbReference type="Google" id="ProtNLM"/>
    </source>
</evidence>
<evidence type="ECO:0000259" key="2">
    <source>
        <dbReference type="Pfam" id="PF13960"/>
    </source>
</evidence>
<organism evidence="4 5">
    <name type="scientific">Centaurea solstitialis</name>
    <name type="common">yellow star-thistle</name>
    <dbReference type="NCBI Taxonomy" id="347529"/>
    <lineage>
        <taxon>Eukaryota</taxon>
        <taxon>Viridiplantae</taxon>
        <taxon>Streptophyta</taxon>
        <taxon>Embryophyta</taxon>
        <taxon>Tracheophyta</taxon>
        <taxon>Spermatophyta</taxon>
        <taxon>Magnoliopsida</taxon>
        <taxon>eudicotyledons</taxon>
        <taxon>Gunneridae</taxon>
        <taxon>Pentapetalae</taxon>
        <taxon>asterids</taxon>
        <taxon>campanulids</taxon>
        <taxon>Asterales</taxon>
        <taxon>Asteraceae</taxon>
        <taxon>Carduoideae</taxon>
        <taxon>Cardueae</taxon>
        <taxon>Centaureinae</taxon>
        <taxon>Centaurea</taxon>
    </lineage>
</organism>
<dbReference type="EMBL" id="JARYMX010000005">
    <property type="protein sequence ID" value="KAJ9546985.1"/>
    <property type="molecule type" value="Genomic_DNA"/>
</dbReference>
<proteinExistence type="predicted"/>
<dbReference type="Pfam" id="PF02992">
    <property type="entry name" value="Transposase_21"/>
    <property type="match status" value="1"/>
</dbReference>
<evidence type="ECO:0000313" key="4">
    <source>
        <dbReference type="EMBL" id="KAJ9546985.1"/>
    </source>
</evidence>
<gene>
    <name evidence="4" type="ORF">OSB04_019528</name>
</gene>
<dbReference type="Pfam" id="PF13952">
    <property type="entry name" value="DUF4216"/>
    <property type="match status" value="1"/>
</dbReference>
<feature type="domain" description="DUF4218" evidence="2">
    <location>
        <begin position="682"/>
        <end position="786"/>
    </location>
</feature>
<evidence type="ECO:0000259" key="1">
    <source>
        <dbReference type="Pfam" id="PF13952"/>
    </source>
</evidence>
<evidence type="ECO:0000259" key="3">
    <source>
        <dbReference type="Pfam" id="PF13963"/>
    </source>
</evidence>
<dbReference type="PANTHER" id="PTHR48258">
    <property type="entry name" value="DUF4218 DOMAIN-CONTAINING PROTEIN-RELATED"/>
    <property type="match status" value="1"/>
</dbReference>
<dbReference type="AlphaFoldDB" id="A0AA38T2S7"/>
<reference evidence="4" key="1">
    <citation type="submission" date="2023-03" db="EMBL/GenBank/DDBJ databases">
        <title>Chromosome-scale reference genome and RAD-based genetic map of yellow starthistle (Centaurea solstitialis) reveal putative structural variation and QTLs associated with invader traits.</title>
        <authorList>
            <person name="Reatini B."/>
            <person name="Cang F.A."/>
            <person name="Jiang Q."/>
            <person name="Mckibben M.T.W."/>
            <person name="Barker M.S."/>
            <person name="Rieseberg L.H."/>
            <person name="Dlugosch K.M."/>
        </authorList>
    </citation>
    <scope>NUCLEOTIDE SEQUENCE</scope>
    <source>
        <strain evidence="4">CAN-66</strain>
        <tissue evidence="4">Leaf</tissue>
    </source>
</reference>
<dbReference type="Pfam" id="PF13960">
    <property type="entry name" value="DUF4218"/>
    <property type="match status" value="1"/>
</dbReference>
<comment type="caution">
    <text evidence="4">The sequence shown here is derived from an EMBL/GenBank/DDBJ whole genome shotgun (WGS) entry which is preliminary data.</text>
</comment>
<feature type="domain" description="DUF4216" evidence="1">
    <location>
        <begin position="963"/>
        <end position="1026"/>
    </location>
</feature>
<dbReference type="InterPro" id="IPR025312">
    <property type="entry name" value="DUF4216"/>
</dbReference>
<protein>
    <recommendedName>
        <fullName evidence="6">Transposase</fullName>
    </recommendedName>
</protein>
<keyword evidence="5" id="KW-1185">Reference proteome</keyword>
<dbReference type="InterPro" id="IPR025452">
    <property type="entry name" value="DUF4218"/>
</dbReference>